<reference evidence="1" key="2">
    <citation type="journal article" date="2022" name="New Phytol.">
        <title>Evolutionary transition to the ectomycorrhizal habit in the genomes of a hyperdiverse lineage of mushroom-forming fungi.</title>
        <authorList>
            <person name="Looney B."/>
            <person name="Miyauchi S."/>
            <person name="Morin E."/>
            <person name="Drula E."/>
            <person name="Courty P.E."/>
            <person name="Kohler A."/>
            <person name="Kuo A."/>
            <person name="LaButti K."/>
            <person name="Pangilinan J."/>
            <person name="Lipzen A."/>
            <person name="Riley R."/>
            <person name="Andreopoulos W."/>
            <person name="He G."/>
            <person name="Johnson J."/>
            <person name="Nolan M."/>
            <person name="Tritt A."/>
            <person name="Barry K.W."/>
            <person name="Grigoriev I.V."/>
            <person name="Nagy L.G."/>
            <person name="Hibbett D."/>
            <person name="Henrissat B."/>
            <person name="Matheny P.B."/>
            <person name="Labbe J."/>
            <person name="Martin F.M."/>
        </authorList>
    </citation>
    <scope>NUCLEOTIDE SEQUENCE</scope>
    <source>
        <strain evidence="1">FP105234-sp</strain>
    </source>
</reference>
<sequence length="972" mass="102903">MFVILLLAFCARVAFASSVSVSFALNDQFPLIARINSSYSWSFSQTTFASSKNATLTYAAAALPAWLSFDSSTRTLHGTPSPQDEGTPHIKITATDTASSDSASSWLDLCVTPYPAPTLQKAVSAQFTPDNPSLSSVFLLSPNSALKADSPTLRIPSGWSFSIGFDWATFSGPDDRYYSVLQADGSPLPPWMRFDRNEITLDGVTPHLEALPTPHTLSLALHASDQEGYSGASAPFTVVVAPHELSLANDTLPTINITDSSSFDVALNSPIDFSGVLVDNAPLDLVNVSSLAIDNTEYSSWLHYDQASRRLTGQPPKDLDKQKGAILPITLTTSFNQTLRTSMHVAVVPSFFTQPTFDPILVSPGQEVHFALTPYFSNATANDVNLTASFDPKEAGNYLLFDPVSATMTGTIPSSIPTSAGGANYTHITIAFTAYSRITHSTSHASLPISLTPSDFKHSQPVDSGSGGHLSAAARKRLALGLGIAFGVVGGFLALMLLFAFIRRCARVDDSALGDEEAARKFSEKERRWYGIGNVATPAAVHSEKGYGWADGRQGSIEDSDELYFVPGVPGLSAEAPPPQDRYGVLGLGLQRVLTRTASNPGSPSQVSKAEFMGRLRATVRNVSNRYRRTSRRATAPLPLIGGKATTPGLAPPAGIVQEFSGPTSSVRGSPSSSTASRSIPHRRADFAPPRSPRGPRAPPAARVRTPTHGARASVDSAMSVVSLASDESTRTHAAEAVVHKAARATSVRSVGGLSTHSPQQGDDVRPRLVPFTSGGRVPVPQLPGLPAEGPAAVPASKGHAKPRALSQSASLVRASLDGELRDGMRYVRALGEDKERAPVSSLSARSPSGSFSSLESSHRARSSMGSGAGGGPKDVLRILVRVGERFRFRLHVKGSASAGTLSARRLSGTVLPAWMFADLDVKSGVGEHRHKDTVKFWGTPKAEDVGEVCVGVYGTEGECVGRAVVEVIARG</sequence>
<gene>
    <name evidence="1" type="ORF">FA95DRAFT_854262</name>
</gene>
<keyword evidence="2" id="KW-1185">Reference proteome</keyword>
<dbReference type="Proteomes" id="UP000814033">
    <property type="component" value="Unassembled WGS sequence"/>
</dbReference>
<protein>
    <submittedName>
        <fullName evidence="1">Uncharacterized protein</fullName>
    </submittedName>
</protein>
<name>A0ACB8RAD9_9AGAM</name>
<evidence type="ECO:0000313" key="2">
    <source>
        <dbReference type="Proteomes" id="UP000814033"/>
    </source>
</evidence>
<evidence type="ECO:0000313" key="1">
    <source>
        <dbReference type="EMBL" id="KAI0040561.1"/>
    </source>
</evidence>
<reference evidence="1" key="1">
    <citation type="submission" date="2021-02" db="EMBL/GenBank/DDBJ databases">
        <authorList>
            <consortium name="DOE Joint Genome Institute"/>
            <person name="Ahrendt S."/>
            <person name="Looney B.P."/>
            <person name="Miyauchi S."/>
            <person name="Morin E."/>
            <person name="Drula E."/>
            <person name="Courty P.E."/>
            <person name="Chicoki N."/>
            <person name="Fauchery L."/>
            <person name="Kohler A."/>
            <person name="Kuo A."/>
            <person name="Labutti K."/>
            <person name="Pangilinan J."/>
            <person name="Lipzen A."/>
            <person name="Riley R."/>
            <person name="Andreopoulos W."/>
            <person name="He G."/>
            <person name="Johnson J."/>
            <person name="Barry K.W."/>
            <person name="Grigoriev I.V."/>
            <person name="Nagy L."/>
            <person name="Hibbett D."/>
            <person name="Henrissat B."/>
            <person name="Matheny P.B."/>
            <person name="Labbe J."/>
            <person name="Martin F."/>
        </authorList>
    </citation>
    <scope>NUCLEOTIDE SEQUENCE</scope>
    <source>
        <strain evidence="1">FP105234-sp</strain>
    </source>
</reference>
<dbReference type="EMBL" id="MU276186">
    <property type="protein sequence ID" value="KAI0040561.1"/>
    <property type="molecule type" value="Genomic_DNA"/>
</dbReference>
<accession>A0ACB8RAD9</accession>
<comment type="caution">
    <text evidence="1">The sequence shown here is derived from an EMBL/GenBank/DDBJ whole genome shotgun (WGS) entry which is preliminary data.</text>
</comment>
<proteinExistence type="predicted"/>
<organism evidence="1 2">
    <name type="scientific">Auriscalpium vulgare</name>
    <dbReference type="NCBI Taxonomy" id="40419"/>
    <lineage>
        <taxon>Eukaryota</taxon>
        <taxon>Fungi</taxon>
        <taxon>Dikarya</taxon>
        <taxon>Basidiomycota</taxon>
        <taxon>Agaricomycotina</taxon>
        <taxon>Agaricomycetes</taxon>
        <taxon>Russulales</taxon>
        <taxon>Auriscalpiaceae</taxon>
        <taxon>Auriscalpium</taxon>
    </lineage>
</organism>